<keyword evidence="3" id="KW-1185">Reference proteome</keyword>
<protein>
    <submittedName>
        <fullName evidence="2">Katanin p60 ATPase-containing subunit a1</fullName>
    </submittedName>
</protein>
<feature type="compositionally biased region" description="Polar residues" evidence="1">
    <location>
        <begin position="238"/>
        <end position="248"/>
    </location>
</feature>
<name>A0AAV4CKD5_9GAST</name>
<evidence type="ECO:0000313" key="3">
    <source>
        <dbReference type="Proteomes" id="UP000735302"/>
    </source>
</evidence>
<proteinExistence type="predicted"/>
<gene>
    <name evidence="2" type="ORF">PoB_005988600</name>
</gene>
<dbReference type="Proteomes" id="UP000735302">
    <property type="component" value="Unassembled WGS sequence"/>
</dbReference>
<organism evidence="2 3">
    <name type="scientific">Plakobranchus ocellatus</name>
    <dbReference type="NCBI Taxonomy" id="259542"/>
    <lineage>
        <taxon>Eukaryota</taxon>
        <taxon>Metazoa</taxon>
        <taxon>Spiralia</taxon>
        <taxon>Lophotrochozoa</taxon>
        <taxon>Mollusca</taxon>
        <taxon>Gastropoda</taxon>
        <taxon>Heterobranchia</taxon>
        <taxon>Euthyneura</taxon>
        <taxon>Panpulmonata</taxon>
        <taxon>Sacoglossa</taxon>
        <taxon>Placobranchoidea</taxon>
        <taxon>Plakobranchidae</taxon>
        <taxon>Plakobranchus</taxon>
    </lineage>
</organism>
<comment type="caution">
    <text evidence="2">The sequence shown here is derived from an EMBL/GenBank/DDBJ whole genome shotgun (WGS) entry which is preliminary data.</text>
</comment>
<feature type="compositionally biased region" description="Polar residues" evidence="1">
    <location>
        <begin position="193"/>
        <end position="229"/>
    </location>
</feature>
<evidence type="ECO:0000313" key="2">
    <source>
        <dbReference type="EMBL" id="GFO33381.1"/>
    </source>
</evidence>
<dbReference type="AlphaFoldDB" id="A0AAV4CKD5"/>
<feature type="region of interest" description="Disordered" evidence="1">
    <location>
        <begin position="1"/>
        <end position="41"/>
    </location>
</feature>
<reference evidence="2 3" key="1">
    <citation type="journal article" date="2021" name="Elife">
        <title>Chloroplast acquisition without the gene transfer in kleptoplastic sea slugs, Plakobranchus ocellatus.</title>
        <authorList>
            <person name="Maeda T."/>
            <person name="Takahashi S."/>
            <person name="Yoshida T."/>
            <person name="Shimamura S."/>
            <person name="Takaki Y."/>
            <person name="Nagai Y."/>
            <person name="Toyoda A."/>
            <person name="Suzuki Y."/>
            <person name="Arimoto A."/>
            <person name="Ishii H."/>
            <person name="Satoh N."/>
            <person name="Nishiyama T."/>
            <person name="Hasebe M."/>
            <person name="Maruyama T."/>
            <person name="Minagawa J."/>
            <person name="Obokata J."/>
            <person name="Shigenobu S."/>
        </authorList>
    </citation>
    <scope>NUCLEOTIDE SEQUENCE [LARGE SCALE GENOMIC DNA]</scope>
</reference>
<dbReference type="EMBL" id="BLXT01006771">
    <property type="protein sequence ID" value="GFO33381.1"/>
    <property type="molecule type" value="Genomic_DNA"/>
</dbReference>
<evidence type="ECO:0000256" key="1">
    <source>
        <dbReference type="SAM" id="MobiDB-lite"/>
    </source>
</evidence>
<feature type="compositionally biased region" description="Polar residues" evidence="1">
    <location>
        <begin position="1"/>
        <end position="10"/>
    </location>
</feature>
<sequence>MDTLTDSESGVTKMEYSHRFRKNSGARKSSDGPDLYPEPDSVHVLPQMESKDKHADRISNHLTDGDELETSKINLAEEDSLAAGLVEPRDPTLAQCLAENNLAYVSNTDWSGRDEEGAAEKENRKEDTVGKLLPSHNKGRQRPGVILLGRGNSFSLGRSEVIFLHNTKHRWHKKSDTSLQEEGILTNGGLDANDSSPTNSTSKAFCAATSSGADGSSNFDSPASFTASTHDTEPNKLSPPQLSNQGRPQSGGFCTDNYASRPIAFTSGRSTGRDERSSTLSSSKTSSDKDGTTDELSALWAQAEDIMAGKQRKVLDVLAQFGVGDGGKDTTDEQEEEEEAVWHVVESKVIAVDR</sequence>
<accession>A0AAV4CKD5</accession>
<feature type="region of interest" description="Disordered" evidence="1">
    <location>
        <begin position="185"/>
        <end position="293"/>
    </location>
</feature>
<feature type="region of interest" description="Disordered" evidence="1">
    <location>
        <begin position="108"/>
        <end position="138"/>
    </location>
</feature>
<feature type="compositionally biased region" description="Basic and acidic residues" evidence="1">
    <location>
        <begin position="111"/>
        <end position="129"/>
    </location>
</feature>